<accession>A0ABX1M711</accession>
<protein>
    <submittedName>
        <fullName evidence="2">Uncharacterized protein</fullName>
    </submittedName>
</protein>
<comment type="caution">
    <text evidence="2">The sequence shown here is derived from an EMBL/GenBank/DDBJ whole genome shotgun (WGS) entry which is preliminary data.</text>
</comment>
<proteinExistence type="predicted"/>
<evidence type="ECO:0000313" key="3">
    <source>
        <dbReference type="Proteomes" id="UP000762253"/>
    </source>
</evidence>
<keyword evidence="3" id="KW-1185">Reference proteome</keyword>
<reference evidence="2 3" key="1">
    <citation type="submission" date="2018-06" db="EMBL/GenBank/DDBJ databases">
        <title>Comparative genomics of Brasilonema spp. strains.</title>
        <authorList>
            <person name="Alvarenga D.O."/>
            <person name="Fiore M.F."/>
            <person name="Varani A.M."/>
        </authorList>
    </citation>
    <scope>NUCLEOTIDE SEQUENCE [LARGE SCALE GENOMIC DNA]</scope>
    <source>
        <strain evidence="2 3">UFV-OR1</strain>
    </source>
</reference>
<sequence length="87" mass="9793">SARPEGERVASPQEIPEGRWGSPRCSDCEPEGRLVLLSLHLNLKGISLGWTPGKVIIRIIIYTIVKNTAKKTDKNNQNLLNLKYFHL</sequence>
<organism evidence="2 3">
    <name type="scientific">Brasilonema octagenarum UFV-OR1</name>
    <dbReference type="NCBI Taxonomy" id="417115"/>
    <lineage>
        <taxon>Bacteria</taxon>
        <taxon>Bacillati</taxon>
        <taxon>Cyanobacteriota</taxon>
        <taxon>Cyanophyceae</taxon>
        <taxon>Nostocales</taxon>
        <taxon>Scytonemataceae</taxon>
        <taxon>Brasilonema</taxon>
        <taxon>Octagenarum group</taxon>
    </lineage>
</organism>
<gene>
    <name evidence="2" type="ORF">DP115_10830</name>
</gene>
<dbReference type="Proteomes" id="UP000762253">
    <property type="component" value="Unassembled WGS sequence"/>
</dbReference>
<dbReference type="EMBL" id="QMEC01000033">
    <property type="protein sequence ID" value="NMF63238.1"/>
    <property type="molecule type" value="Genomic_DNA"/>
</dbReference>
<evidence type="ECO:0000256" key="1">
    <source>
        <dbReference type="SAM" id="MobiDB-lite"/>
    </source>
</evidence>
<feature type="region of interest" description="Disordered" evidence="1">
    <location>
        <begin position="1"/>
        <end position="24"/>
    </location>
</feature>
<dbReference type="RefSeq" id="WP_211178415.1">
    <property type="nucleotide sequence ID" value="NZ_QMEC01000033.1"/>
</dbReference>
<evidence type="ECO:0000313" key="2">
    <source>
        <dbReference type="EMBL" id="NMF63238.1"/>
    </source>
</evidence>
<name>A0ABX1M711_9CYAN</name>
<feature type="non-terminal residue" evidence="2">
    <location>
        <position position="1"/>
    </location>
</feature>